<dbReference type="InterPro" id="IPR036059">
    <property type="entry name" value="TldD/PmbA_sf"/>
</dbReference>
<dbReference type="EMBL" id="DRUB01000077">
    <property type="protein sequence ID" value="HHR96032.1"/>
    <property type="molecule type" value="Genomic_DNA"/>
</dbReference>
<evidence type="ECO:0000313" key="3">
    <source>
        <dbReference type="EMBL" id="HHR96032.1"/>
    </source>
</evidence>
<organism evidence="3">
    <name type="scientific">Ignisphaera aggregans</name>
    <dbReference type="NCBI Taxonomy" id="334771"/>
    <lineage>
        <taxon>Archaea</taxon>
        <taxon>Thermoproteota</taxon>
        <taxon>Thermoprotei</taxon>
        <taxon>Desulfurococcales</taxon>
        <taxon>Desulfurococcaceae</taxon>
        <taxon>Ignisphaera</taxon>
    </lineage>
</organism>
<feature type="domain" description="Metalloprotease TldD/E C-terminal" evidence="2">
    <location>
        <begin position="208"/>
        <end position="418"/>
    </location>
</feature>
<evidence type="ECO:0000256" key="1">
    <source>
        <dbReference type="ARBA" id="ARBA00005836"/>
    </source>
</evidence>
<dbReference type="PANTHER" id="PTHR30624">
    <property type="entry name" value="UNCHARACTERIZED PROTEIN TLDD AND PMBA"/>
    <property type="match status" value="1"/>
</dbReference>
<reference evidence="3" key="1">
    <citation type="journal article" date="2020" name="mSystems">
        <title>Genome- and Community-Level Interaction Insights into Carbon Utilization and Element Cycling Functions of Hydrothermarchaeota in Hydrothermal Sediment.</title>
        <authorList>
            <person name="Zhou Z."/>
            <person name="Liu Y."/>
            <person name="Xu W."/>
            <person name="Pan J."/>
            <person name="Luo Z.H."/>
            <person name="Li M."/>
        </authorList>
    </citation>
    <scope>NUCLEOTIDE SEQUENCE [LARGE SCALE GENOMIC DNA]</scope>
    <source>
        <strain evidence="3">SpSt-1</strain>
    </source>
</reference>
<comment type="similarity">
    <text evidence="1">Belongs to the peptidase U62 family.</text>
</comment>
<dbReference type="AlphaFoldDB" id="A0A7C5YTH4"/>
<dbReference type="InterPro" id="IPR051463">
    <property type="entry name" value="Peptidase_U62_metallo"/>
</dbReference>
<dbReference type="GO" id="GO:0005829">
    <property type="term" value="C:cytosol"/>
    <property type="evidence" value="ECO:0007669"/>
    <property type="project" value="TreeGrafter"/>
</dbReference>
<proteinExistence type="inferred from homology"/>
<dbReference type="InterPro" id="IPR045569">
    <property type="entry name" value="Metalloprtase-TldD/E_C"/>
</dbReference>
<dbReference type="GO" id="GO:0008237">
    <property type="term" value="F:metallopeptidase activity"/>
    <property type="evidence" value="ECO:0007669"/>
    <property type="project" value="InterPro"/>
</dbReference>
<dbReference type="GO" id="GO:0006508">
    <property type="term" value="P:proteolysis"/>
    <property type="evidence" value="ECO:0007669"/>
    <property type="project" value="InterPro"/>
</dbReference>
<comment type="caution">
    <text evidence="3">The sequence shown here is derived from an EMBL/GenBank/DDBJ whole genome shotgun (WGS) entry which is preliminary data.</text>
</comment>
<protein>
    <recommendedName>
        <fullName evidence="2">Metalloprotease TldD/E C-terminal domain-containing protein</fullName>
    </recommendedName>
</protein>
<evidence type="ECO:0000259" key="2">
    <source>
        <dbReference type="Pfam" id="PF19289"/>
    </source>
</evidence>
<accession>A0A7C5YTH4</accession>
<gene>
    <name evidence="3" type="ORF">ENL47_04285</name>
</gene>
<sequence length="421" mass="48585">MVIMYFDKVRYFEHLVQIAYRDGSLEINRLNANVYGYRFNKNGCWFITSSQDNNLTDLNTIKVKASHFLSDRKCEGFADATLFKGYIEIGKEMPQEDEIIGLIKDLCDEAKALRNIKCEVIVDMKTINKKIIRENEEFAEEVRRLIEIEIGLLELRDISTNIIATNYRVVIPWSKDYITKVIDTTFRETMNKLNIYSKARPLKPYQYGKANIVFGFETSAAFIHEISHLLEADYQYNSRFIGSVIASKDFNLYDNPHDYDSPTIRFFDDEGVSTKRRSLIEDGVVRDFHHTRNTAAIHGSEPGSAYGLFQRPIPFHTTLVLKPGDWKEMEIISETRNGFYIGGMAMASLEKGYIRIIPEDSFIIENGELSEAIKIRELKIPLTNLKTINAISKTLSIRTSREKEWIVAEKAPYIRLEAFVT</sequence>
<dbReference type="SUPFAM" id="SSF111283">
    <property type="entry name" value="Putative modulator of DNA gyrase, PmbA/TldD"/>
    <property type="match status" value="1"/>
</dbReference>
<name>A0A7C5YTH4_9CREN</name>
<dbReference type="Pfam" id="PF19289">
    <property type="entry name" value="PmbA_TldD_3rd"/>
    <property type="match status" value="1"/>
</dbReference>
<dbReference type="PANTHER" id="PTHR30624:SF0">
    <property type="entry name" value="METALLOPROTEASE SLR0863"/>
    <property type="match status" value="1"/>
</dbReference>